<organism evidence="1 2">
    <name type="scientific">Caerostris extrusa</name>
    <name type="common">Bark spider</name>
    <name type="synonym">Caerostris bankana</name>
    <dbReference type="NCBI Taxonomy" id="172846"/>
    <lineage>
        <taxon>Eukaryota</taxon>
        <taxon>Metazoa</taxon>
        <taxon>Ecdysozoa</taxon>
        <taxon>Arthropoda</taxon>
        <taxon>Chelicerata</taxon>
        <taxon>Arachnida</taxon>
        <taxon>Araneae</taxon>
        <taxon>Araneomorphae</taxon>
        <taxon>Entelegynae</taxon>
        <taxon>Araneoidea</taxon>
        <taxon>Araneidae</taxon>
        <taxon>Caerostris</taxon>
    </lineage>
</organism>
<protein>
    <submittedName>
        <fullName evidence="1">Uncharacterized protein</fullName>
    </submittedName>
</protein>
<evidence type="ECO:0000313" key="2">
    <source>
        <dbReference type="Proteomes" id="UP001054945"/>
    </source>
</evidence>
<gene>
    <name evidence="1" type="ORF">CEXT_434511</name>
</gene>
<name>A0AAV4MJ87_CAEEX</name>
<proteinExistence type="predicted"/>
<accession>A0AAV4MJ87</accession>
<reference evidence="1 2" key="1">
    <citation type="submission" date="2021-06" db="EMBL/GenBank/DDBJ databases">
        <title>Caerostris extrusa draft genome.</title>
        <authorList>
            <person name="Kono N."/>
            <person name="Arakawa K."/>
        </authorList>
    </citation>
    <scope>NUCLEOTIDE SEQUENCE [LARGE SCALE GENOMIC DNA]</scope>
</reference>
<dbReference type="Proteomes" id="UP001054945">
    <property type="component" value="Unassembled WGS sequence"/>
</dbReference>
<keyword evidence="2" id="KW-1185">Reference proteome</keyword>
<dbReference type="AlphaFoldDB" id="A0AAV4MJ87"/>
<sequence length="143" mass="16372">MIWRTSEHPILHPLQNLYPSCFACFDSPSSPFLQNANDHPFRTYRESMQTVHEGWLLSLTLQHQTEITKNESVTATATDSFQFFCTQFPDVSGERWSTPSHTPLKNLYPLSVSLALRAPPPPFIQNANDHPLFNLQRLDANCE</sequence>
<dbReference type="EMBL" id="BPLR01019816">
    <property type="protein sequence ID" value="GIX72051.1"/>
    <property type="molecule type" value="Genomic_DNA"/>
</dbReference>
<comment type="caution">
    <text evidence="1">The sequence shown here is derived from an EMBL/GenBank/DDBJ whole genome shotgun (WGS) entry which is preliminary data.</text>
</comment>
<evidence type="ECO:0000313" key="1">
    <source>
        <dbReference type="EMBL" id="GIX72051.1"/>
    </source>
</evidence>